<dbReference type="Proteomes" id="UP001488838">
    <property type="component" value="Unassembled WGS sequence"/>
</dbReference>
<accession>A0AAW0HA96</accession>
<gene>
    <name evidence="1" type="ORF">U0070_023694</name>
</gene>
<sequence length="70" mass="7492">MELLGCQAAVSRPSCERMHTLGGMLLLVGHLVEKLVSYSRRLSQAEPSGTKVGPVARDFGLHSNCGPVQD</sequence>
<comment type="caution">
    <text evidence="1">The sequence shown here is derived from an EMBL/GenBank/DDBJ whole genome shotgun (WGS) entry which is preliminary data.</text>
</comment>
<organism evidence="1 2">
    <name type="scientific">Myodes glareolus</name>
    <name type="common">Bank vole</name>
    <name type="synonym">Clethrionomys glareolus</name>
    <dbReference type="NCBI Taxonomy" id="447135"/>
    <lineage>
        <taxon>Eukaryota</taxon>
        <taxon>Metazoa</taxon>
        <taxon>Chordata</taxon>
        <taxon>Craniata</taxon>
        <taxon>Vertebrata</taxon>
        <taxon>Euteleostomi</taxon>
        <taxon>Mammalia</taxon>
        <taxon>Eutheria</taxon>
        <taxon>Euarchontoglires</taxon>
        <taxon>Glires</taxon>
        <taxon>Rodentia</taxon>
        <taxon>Myomorpha</taxon>
        <taxon>Muroidea</taxon>
        <taxon>Cricetidae</taxon>
        <taxon>Arvicolinae</taxon>
        <taxon>Myodes</taxon>
    </lineage>
</organism>
<proteinExistence type="predicted"/>
<dbReference type="AlphaFoldDB" id="A0AAW0HA96"/>
<keyword evidence="2" id="KW-1185">Reference proteome</keyword>
<name>A0AAW0HA96_MYOGA</name>
<dbReference type="EMBL" id="JBBHLL010000629">
    <property type="protein sequence ID" value="KAK7799241.1"/>
    <property type="molecule type" value="Genomic_DNA"/>
</dbReference>
<protein>
    <submittedName>
        <fullName evidence="1">Uncharacterized protein</fullName>
    </submittedName>
</protein>
<evidence type="ECO:0000313" key="2">
    <source>
        <dbReference type="Proteomes" id="UP001488838"/>
    </source>
</evidence>
<evidence type="ECO:0000313" key="1">
    <source>
        <dbReference type="EMBL" id="KAK7799241.1"/>
    </source>
</evidence>
<reference evidence="1 2" key="1">
    <citation type="journal article" date="2023" name="bioRxiv">
        <title>Conserved and derived expression patterns and positive selection on dental genes reveal complex evolutionary context of ever-growing rodent molars.</title>
        <authorList>
            <person name="Calamari Z.T."/>
            <person name="Song A."/>
            <person name="Cohen E."/>
            <person name="Akter M."/>
            <person name="Roy R.D."/>
            <person name="Hallikas O."/>
            <person name="Christensen M.M."/>
            <person name="Li P."/>
            <person name="Marangoni P."/>
            <person name="Jernvall J."/>
            <person name="Klein O.D."/>
        </authorList>
    </citation>
    <scope>NUCLEOTIDE SEQUENCE [LARGE SCALE GENOMIC DNA]</scope>
    <source>
        <strain evidence="1">V071</strain>
    </source>
</reference>